<dbReference type="AlphaFoldDB" id="A0A4T2GMN8"/>
<sequence>MRIPQFIFLALVTAFATYFMNASLLAGDYLFAAIYAVFVGRNLYFSYKVTKFLHLVEKTTKKGD</sequence>
<dbReference type="Proteomes" id="UP000305165">
    <property type="component" value="Unassembled WGS sequence"/>
</dbReference>
<dbReference type="Pfam" id="PF11676">
    <property type="entry name" value="DUF3272"/>
    <property type="match status" value="1"/>
</dbReference>
<evidence type="ECO:0000313" key="2">
    <source>
        <dbReference type="Proteomes" id="UP000305165"/>
    </source>
</evidence>
<dbReference type="OrthoDB" id="2224564at2"/>
<dbReference type="EMBL" id="SSXO01000002">
    <property type="protein sequence ID" value="TII00379.1"/>
    <property type="molecule type" value="Genomic_DNA"/>
</dbReference>
<gene>
    <name evidence="1" type="ORF">FAJ39_04760</name>
</gene>
<dbReference type="InterPro" id="IPR021690">
    <property type="entry name" value="DUF3272"/>
</dbReference>
<name>A0A4T2GMN8_STRSU</name>
<organism evidence="1 2">
    <name type="scientific">Streptococcus suis</name>
    <dbReference type="NCBI Taxonomy" id="1307"/>
    <lineage>
        <taxon>Bacteria</taxon>
        <taxon>Bacillati</taxon>
        <taxon>Bacillota</taxon>
        <taxon>Bacilli</taxon>
        <taxon>Lactobacillales</taxon>
        <taxon>Streptococcaceae</taxon>
        <taxon>Streptococcus</taxon>
    </lineage>
</organism>
<protein>
    <submittedName>
        <fullName evidence="1">DUF3272 family protein</fullName>
    </submittedName>
</protein>
<comment type="caution">
    <text evidence="1">The sequence shown here is derived from an EMBL/GenBank/DDBJ whole genome shotgun (WGS) entry which is preliminary data.</text>
</comment>
<dbReference type="RefSeq" id="WP_158455423.1">
    <property type="nucleotide sequence ID" value="NZ_JAGFUX010000003.1"/>
</dbReference>
<evidence type="ECO:0000313" key="1">
    <source>
        <dbReference type="EMBL" id="TII00379.1"/>
    </source>
</evidence>
<reference evidence="1 2" key="1">
    <citation type="submission" date="2019-04" db="EMBL/GenBank/DDBJ databases">
        <title>Genome analysis of Streptococcus suis strain WUSS424.</title>
        <authorList>
            <person name="Chen H."/>
            <person name="Gao X."/>
            <person name="Wu Z."/>
        </authorList>
    </citation>
    <scope>NUCLEOTIDE SEQUENCE [LARGE SCALE GENOMIC DNA]</scope>
    <source>
        <strain evidence="1 2">WUSS424</strain>
    </source>
</reference>
<proteinExistence type="predicted"/>
<accession>A0A4T2GMN8</accession>